<keyword evidence="2" id="KW-1185">Reference proteome</keyword>
<sequence>MRPLYTSFDNSSYQKWGVIGWFPHLTPDQNGIITFKVPDDGQKELNLQLVGASQNGTLFNQNILCTVPN</sequence>
<dbReference type="Proteomes" id="UP000092164">
    <property type="component" value="Unassembled WGS sequence"/>
</dbReference>
<comment type="caution">
    <text evidence="1">The sequence shown here is derived from an EMBL/GenBank/DDBJ whole genome shotgun (WGS) entry which is preliminary data.</text>
</comment>
<evidence type="ECO:0000313" key="1">
    <source>
        <dbReference type="EMBL" id="OBR35294.1"/>
    </source>
</evidence>
<dbReference type="AlphaFoldDB" id="A0A1B7YY18"/>
<dbReference type="KEGG" id="mart:BTR34_05815"/>
<name>A0A1B7YY18_9FLAO</name>
<dbReference type="EMBL" id="LZFP01000052">
    <property type="protein sequence ID" value="OBR35294.1"/>
    <property type="molecule type" value="Genomic_DNA"/>
</dbReference>
<gene>
    <name evidence="1" type="ORF">A9200_12045</name>
</gene>
<accession>A0A1B7YY18</accession>
<dbReference type="OrthoDB" id="679547at2"/>
<protein>
    <submittedName>
        <fullName evidence="1">Uncharacterized protein</fullName>
    </submittedName>
</protein>
<evidence type="ECO:0000313" key="2">
    <source>
        <dbReference type="Proteomes" id="UP000092164"/>
    </source>
</evidence>
<dbReference type="RefSeq" id="WP_068487350.1">
    <property type="nucleotide sequence ID" value="NZ_CP018760.1"/>
</dbReference>
<reference evidence="2" key="1">
    <citation type="submission" date="2016-06" db="EMBL/GenBank/DDBJ databases">
        <authorList>
            <person name="Zhan P."/>
        </authorList>
    </citation>
    <scope>NUCLEOTIDE SEQUENCE [LARGE SCALE GENOMIC DNA]</scope>
    <source>
        <strain evidence="2">T28</strain>
    </source>
</reference>
<organism evidence="1 2">
    <name type="scientific">Maribacter hydrothermalis</name>
    <dbReference type="NCBI Taxonomy" id="1836467"/>
    <lineage>
        <taxon>Bacteria</taxon>
        <taxon>Pseudomonadati</taxon>
        <taxon>Bacteroidota</taxon>
        <taxon>Flavobacteriia</taxon>
        <taxon>Flavobacteriales</taxon>
        <taxon>Flavobacteriaceae</taxon>
        <taxon>Maribacter</taxon>
    </lineage>
</organism>
<proteinExistence type="predicted"/>